<evidence type="ECO:0000313" key="3">
    <source>
        <dbReference type="Proteomes" id="UP000561011"/>
    </source>
</evidence>
<organism evidence="2 3">
    <name type="scientific">Sanguibacter inulinus</name>
    <dbReference type="NCBI Taxonomy" id="60922"/>
    <lineage>
        <taxon>Bacteria</taxon>
        <taxon>Bacillati</taxon>
        <taxon>Actinomycetota</taxon>
        <taxon>Actinomycetes</taxon>
        <taxon>Micrococcales</taxon>
        <taxon>Sanguibacteraceae</taxon>
        <taxon>Sanguibacter</taxon>
    </lineage>
</organism>
<evidence type="ECO:0000256" key="1">
    <source>
        <dbReference type="SAM" id="Phobius"/>
    </source>
</evidence>
<feature type="transmembrane region" description="Helical" evidence="1">
    <location>
        <begin position="153"/>
        <end position="173"/>
    </location>
</feature>
<reference evidence="2 3" key="1">
    <citation type="submission" date="2020-07" db="EMBL/GenBank/DDBJ databases">
        <title>MOT database genomes.</title>
        <authorList>
            <person name="Joseph S."/>
            <person name="Aduse-Opoku J."/>
            <person name="Hashim A."/>
            <person name="Wade W."/>
            <person name="Curtis M."/>
        </authorList>
    </citation>
    <scope>NUCLEOTIDE SEQUENCE [LARGE SCALE GENOMIC DNA]</scope>
    <source>
        <strain evidence="2 3">DSM 100099</strain>
    </source>
</reference>
<comment type="caution">
    <text evidence="2">The sequence shown here is derived from an EMBL/GenBank/DDBJ whole genome shotgun (WGS) entry which is preliminary data.</text>
</comment>
<dbReference type="AlphaFoldDB" id="A0A853EQJ1"/>
<evidence type="ECO:0000313" key="2">
    <source>
        <dbReference type="EMBL" id="NYS92875.1"/>
    </source>
</evidence>
<feature type="transmembrane region" description="Helical" evidence="1">
    <location>
        <begin position="179"/>
        <end position="199"/>
    </location>
</feature>
<gene>
    <name evidence="2" type="ORF">HZZ10_04945</name>
</gene>
<dbReference type="Proteomes" id="UP000561011">
    <property type="component" value="Unassembled WGS sequence"/>
</dbReference>
<accession>A0A853EQJ1</accession>
<keyword evidence="3" id="KW-1185">Reference proteome</keyword>
<name>A0A853EQJ1_9MICO</name>
<dbReference type="EMBL" id="JACBYE010000007">
    <property type="protein sequence ID" value="NYS92875.1"/>
    <property type="molecule type" value="Genomic_DNA"/>
</dbReference>
<feature type="transmembrane region" description="Helical" evidence="1">
    <location>
        <begin position="122"/>
        <end position="141"/>
    </location>
</feature>
<protein>
    <submittedName>
        <fullName evidence="2">Uncharacterized protein</fullName>
    </submittedName>
</protein>
<keyword evidence="1" id="KW-1133">Transmembrane helix</keyword>
<sequence length="345" mass="36903">MTSTSTRWPTDDDQAWGDRLLLRLGLDSTVPAGVADEAVADARDACHESGRPAAELFGDADAYAREVARERVPVDERASVDLDGGTPRSRMTHLLLTVGLAGTFLCLTLLVTSGWTAGVSPAHVVLFAGVLLSWVAVLWGLLDRRAGLVRSGWAWWAGAAVGIAGSAAAAVSLKDHERLFEMPLLVPLAASVALVVAAVNRTPPPPPADASSALTADAWFDRLAGLLRGRYYLPRAAVRQHVADARAHWQDSGASHPRDEFGAPEVYALELLDGSPEPRRNRRLASAWGCTAFAGFWTYNLVMAVVDGDGTWGVVWRTAALLLTAGLAAQTWRQHLADRPDPDHG</sequence>
<proteinExistence type="predicted"/>
<feature type="transmembrane region" description="Helical" evidence="1">
    <location>
        <begin position="94"/>
        <end position="116"/>
    </location>
</feature>
<dbReference type="RefSeq" id="WP_179912652.1">
    <property type="nucleotide sequence ID" value="NZ_JACBYE010000007.1"/>
</dbReference>
<keyword evidence="1" id="KW-0812">Transmembrane</keyword>
<keyword evidence="1" id="KW-0472">Membrane</keyword>
<feature type="transmembrane region" description="Helical" evidence="1">
    <location>
        <begin position="284"/>
        <end position="302"/>
    </location>
</feature>